<feature type="non-terminal residue" evidence="15">
    <location>
        <position position="1"/>
    </location>
</feature>
<dbReference type="SMART" id="SM00387">
    <property type="entry name" value="HATPase_c"/>
    <property type="match status" value="1"/>
</dbReference>
<feature type="transmembrane region" description="Helical" evidence="13">
    <location>
        <begin position="57"/>
        <end position="77"/>
    </location>
</feature>
<dbReference type="PRINTS" id="PR00344">
    <property type="entry name" value="BCTRLSENSOR"/>
</dbReference>
<dbReference type="InterPro" id="IPR036097">
    <property type="entry name" value="HisK_dim/P_sf"/>
</dbReference>
<dbReference type="Gene3D" id="3.30.450.40">
    <property type="match status" value="1"/>
</dbReference>
<dbReference type="Gene3D" id="3.30.565.10">
    <property type="entry name" value="Histidine kinase-like ATPase, C-terminal domain"/>
    <property type="match status" value="1"/>
</dbReference>
<keyword evidence="8" id="KW-0418">Kinase</keyword>
<dbReference type="EC" id="2.7.13.3" evidence="3"/>
<keyword evidence="9" id="KW-0067">ATP-binding</keyword>
<dbReference type="InterPro" id="IPR036890">
    <property type="entry name" value="HATPase_C_sf"/>
</dbReference>
<evidence type="ECO:0000256" key="10">
    <source>
        <dbReference type="ARBA" id="ARBA00022989"/>
    </source>
</evidence>
<dbReference type="CDD" id="cd00082">
    <property type="entry name" value="HisKA"/>
    <property type="match status" value="1"/>
</dbReference>
<proteinExistence type="predicted"/>
<evidence type="ECO:0000256" key="8">
    <source>
        <dbReference type="ARBA" id="ARBA00022777"/>
    </source>
</evidence>
<evidence type="ECO:0000256" key="1">
    <source>
        <dbReference type="ARBA" id="ARBA00000085"/>
    </source>
</evidence>
<keyword evidence="10 13" id="KW-1133">Transmembrane helix</keyword>
<evidence type="ECO:0000256" key="5">
    <source>
        <dbReference type="ARBA" id="ARBA00022679"/>
    </source>
</evidence>
<reference evidence="15 16" key="1">
    <citation type="journal article" date="2010" name="Microbiol. Resour. Announc.">
        <title>Comparative genomics of the bacterial genus Listeria: Genome evolution is characterized by limited gene acquisition and limited gene loss.</title>
        <authorList>
            <person name="den Bakker H.C."/>
            <person name="Cummings C.A."/>
            <person name="Ferreira V."/>
            <person name="Vatta P."/>
            <person name="Orsi R.H."/>
            <person name="Degoricija L."/>
            <person name="Barker M."/>
            <person name="Petrauskene O."/>
            <person name="Furtado M.R."/>
            <person name="Wiedmann M."/>
        </authorList>
    </citation>
    <scope>NUCLEOTIDE SEQUENCE [LARGE SCALE GENOMIC DNA]</scope>
    <source>
        <strain evidence="15 16">FSL S4-120</strain>
    </source>
</reference>
<evidence type="ECO:0000256" key="2">
    <source>
        <dbReference type="ARBA" id="ARBA00004141"/>
    </source>
</evidence>
<keyword evidence="12 13" id="KW-0472">Membrane</keyword>
<evidence type="ECO:0000256" key="6">
    <source>
        <dbReference type="ARBA" id="ARBA00022692"/>
    </source>
</evidence>
<keyword evidence="16" id="KW-1185">Reference proteome</keyword>
<feature type="domain" description="Histidine kinase" evidence="14">
    <location>
        <begin position="341"/>
        <end position="558"/>
    </location>
</feature>
<protein>
    <recommendedName>
        <fullName evidence="3">histidine kinase</fullName>
        <ecNumber evidence="3">2.7.13.3</ecNumber>
    </recommendedName>
</protein>
<evidence type="ECO:0000256" key="12">
    <source>
        <dbReference type="ARBA" id="ARBA00023136"/>
    </source>
</evidence>
<dbReference type="InterPro" id="IPR003661">
    <property type="entry name" value="HisK_dim/P_dom"/>
</dbReference>
<dbReference type="PROSITE" id="PS50109">
    <property type="entry name" value="HIS_KIN"/>
    <property type="match status" value="1"/>
</dbReference>
<dbReference type="InterPro" id="IPR052023">
    <property type="entry name" value="Histidine_kinase_KdpD"/>
</dbReference>
<evidence type="ECO:0000313" key="16">
    <source>
        <dbReference type="Proteomes" id="UP000003412"/>
    </source>
</evidence>
<dbReference type="SUPFAM" id="SSF55874">
    <property type="entry name" value="ATPase domain of HSP90 chaperone/DNA topoisomerase II/histidine kinase"/>
    <property type="match status" value="1"/>
</dbReference>
<evidence type="ECO:0000313" key="15">
    <source>
        <dbReference type="EMBL" id="EFR86542.1"/>
    </source>
</evidence>
<dbReference type="Pfam" id="PF02518">
    <property type="entry name" value="HATPase_c"/>
    <property type="match status" value="1"/>
</dbReference>
<dbReference type="InterPro" id="IPR025201">
    <property type="entry name" value="KdpD_TM"/>
</dbReference>
<gene>
    <name evidence="15" type="ORF">NT05LM_3100</name>
</gene>
<dbReference type="CDD" id="cd00075">
    <property type="entry name" value="HATPase"/>
    <property type="match status" value="1"/>
</dbReference>
<evidence type="ECO:0000256" key="9">
    <source>
        <dbReference type="ARBA" id="ARBA00022840"/>
    </source>
</evidence>
<dbReference type="EMBL" id="ADXF01001052">
    <property type="protein sequence ID" value="EFR86542.1"/>
    <property type="molecule type" value="Genomic_DNA"/>
</dbReference>
<dbReference type="PANTHER" id="PTHR45569:SF1">
    <property type="entry name" value="SENSOR PROTEIN KDPD"/>
    <property type="match status" value="1"/>
</dbReference>
<dbReference type="InterPro" id="IPR038318">
    <property type="entry name" value="KdpD_sf"/>
</dbReference>
<dbReference type="SUPFAM" id="SSF55781">
    <property type="entry name" value="GAF domain-like"/>
    <property type="match status" value="1"/>
</dbReference>
<evidence type="ECO:0000256" key="11">
    <source>
        <dbReference type="ARBA" id="ARBA00023012"/>
    </source>
</evidence>
<dbReference type="PANTHER" id="PTHR45569">
    <property type="entry name" value="SENSOR PROTEIN KDPD"/>
    <property type="match status" value="1"/>
</dbReference>
<dbReference type="Proteomes" id="UP000003412">
    <property type="component" value="Chromosome"/>
</dbReference>
<comment type="caution">
    <text evidence="15">The sequence shown here is derived from an EMBL/GenBank/DDBJ whole genome shotgun (WGS) entry which is preliminary data.</text>
</comment>
<dbReference type="Pfam" id="PF00512">
    <property type="entry name" value="HisKA"/>
    <property type="match status" value="1"/>
</dbReference>
<name>A0ABN0BU24_9LIST</name>
<dbReference type="InterPro" id="IPR029016">
    <property type="entry name" value="GAF-like_dom_sf"/>
</dbReference>
<feature type="transmembrane region" description="Helical" evidence="13">
    <location>
        <begin position="138"/>
        <end position="159"/>
    </location>
</feature>
<evidence type="ECO:0000256" key="7">
    <source>
        <dbReference type="ARBA" id="ARBA00022741"/>
    </source>
</evidence>
<comment type="subcellular location">
    <subcellularLocation>
        <location evidence="2">Membrane</location>
        <topology evidence="2">Multi-pass membrane protein</topology>
    </subcellularLocation>
</comment>
<comment type="catalytic activity">
    <reaction evidence="1">
        <text>ATP + protein L-histidine = ADP + protein N-phospho-L-histidine.</text>
        <dbReference type="EC" id="2.7.13.3"/>
    </reaction>
</comment>
<evidence type="ECO:0000256" key="3">
    <source>
        <dbReference type="ARBA" id="ARBA00012438"/>
    </source>
</evidence>
<accession>A0ABN0BU24</accession>
<keyword evidence="6 13" id="KW-0812">Transmembrane</keyword>
<keyword evidence="11" id="KW-0902">Two-component regulatory system</keyword>
<evidence type="ECO:0000256" key="4">
    <source>
        <dbReference type="ARBA" id="ARBA00022553"/>
    </source>
</evidence>
<dbReference type="InterPro" id="IPR005467">
    <property type="entry name" value="His_kinase_dom"/>
</dbReference>
<evidence type="ECO:0000256" key="13">
    <source>
        <dbReference type="SAM" id="Phobius"/>
    </source>
</evidence>
<feature type="transmembrane region" description="Helical" evidence="13">
    <location>
        <begin position="108"/>
        <end position="126"/>
    </location>
</feature>
<keyword evidence="5" id="KW-0808">Transferase</keyword>
<keyword evidence="4" id="KW-0597">Phosphoprotein</keyword>
<dbReference type="Pfam" id="PF13493">
    <property type="entry name" value="DUF4118"/>
    <property type="match status" value="1"/>
</dbReference>
<dbReference type="SUPFAM" id="SSF47384">
    <property type="entry name" value="Homodimeric domain of signal transducing histidine kinase"/>
    <property type="match status" value="1"/>
</dbReference>
<dbReference type="SMART" id="SM00388">
    <property type="entry name" value="HisKA"/>
    <property type="match status" value="1"/>
</dbReference>
<dbReference type="Gene3D" id="1.20.120.620">
    <property type="entry name" value="Backbone structure of the membrane domain of e. Coli histidine kinase receptor kdpd"/>
    <property type="match status" value="1"/>
</dbReference>
<dbReference type="Gene3D" id="1.10.287.130">
    <property type="match status" value="1"/>
</dbReference>
<organism evidence="15 16">
    <name type="scientific">Listeria marthii FSL S4-120</name>
    <dbReference type="NCBI Taxonomy" id="702457"/>
    <lineage>
        <taxon>Bacteria</taxon>
        <taxon>Bacillati</taxon>
        <taxon>Bacillota</taxon>
        <taxon>Bacilli</taxon>
        <taxon>Bacillales</taxon>
        <taxon>Listeriaceae</taxon>
        <taxon>Listeria</taxon>
    </lineage>
</organism>
<sequence length="562" mass="62645">TNIVVGKSRRRMGLRSLFEDDFEDQLITHLDNVDMHIIPSSQPQTKKRRMKVRFKSFLTWHDMAKMVLLLTLATAICVGLSEFGIGDQNVIMVYILSVLIISRVTSGYVYGVLGSIIGVMLFNFFFTSPLYTFNTIQAGYPVTFGIMLLVALITSALTVRIKTQASLAVERERRTEVLYEINKRLLVTRNLKGIIDLTNEYIVHLFNRSVIFYSTDPAKSNEGIFVQAEGKEDANALLGADEEAVAHWVFKNKKRAGAGTDTLMGAFGYYMPVMSQGKVLGVIGVSCSAEEGPLTQDNRIFLRMISSQVALALERQYLSEEQRQIVIESAKEKMRSNLLRAISHDLRTPLTGIIGASSALLEKETELDKETERNLIKGIKDDSGWLIRMVENLLSVTRISEGLVSLERAPEAVEEIVGEAVGRIKKRFTDRTIHVKVPRDLLMVPMDGTLIEQVLINLMENALRHGGPDAEVWVNVTKTKQNAIFSVRDNGKGIPETRLPDLFDTFAVEARERSDMSRGLGLGLSICMSIIRAHDGTLEAKNNEHGGATFWFTLPLDGGDGK</sequence>
<dbReference type="InterPro" id="IPR003594">
    <property type="entry name" value="HATPase_dom"/>
</dbReference>
<keyword evidence="7" id="KW-0547">Nucleotide-binding</keyword>
<dbReference type="InterPro" id="IPR004358">
    <property type="entry name" value="Sig_transdc_His_kin-like_C"/>
</dbReference>
<evidence type="ECO:0000259" key="14">
    <source>
        <dbReference type="PROSITE" id="PS50109"/>
    </source>
</evidence>